<comment type="caution">
    <text evidence="2">The sequence shown here is derived from an EMBL/GenBank/DDBJ whole genome shotgun (WGS) entry which is preliminary data.</text>
</comment>
<feature type="compositionally biased region" description="Low complexity" evidence="1">
    <location>
        <begin position="819"/>
        <end position="832"/>
    </location>
</feature>
<protein>
    <submittedName>
        <fullName evidence="2">Uncharacterized protein</fullName>
    </submittedName>
</protein>
<gene>
    <name evidence="2" type="ORF">HMPREF0551_1676</name>
</gene>
<name>E7RYB2_9BURK</name>
<dbReference type="RefSeq" id="WP_005673998.1">
    <property type="nucleotide sequence ID" value="NZ_CP146288.1"/>
</dbReference>
<accession>E7RYB2</accession>
<feature type="compositionally biased region" description="Low complexity" evidence="1">
    <location>
        <begin position="131"/>
        <end position="152"/>
    </location>
</feature>
<feature type="compositionally biased region" description="Low complexity" evidence="1">
    <location>
        <begin position="17"/>
        <end position="36"/>
    </location>
</feature>
<evidence type="ECO:0000313" key="2">
    <source>
        <dbReference type="EMBL" id="EFV94611.1"/>
    </source>
</evidence>
<feature type="region of interest" description="Disordered" evidence="1">
    <location>
        <begin position="462"/>
        <end position="544"/>
    </location>
</feature>
<feature type="compositionally biased region" description="Basic and acidic residues" evidence="1">
    <location>
        <begin position="870"/>
        <end position="884"/>
    </location>
</feature>
<keyword evidence="3" id="KW-1185">Reference proteome</keyword>
<feature type="region of interest" description="Disordered" evidence="1">
    <location>
        <begin position="124"/>
        <end position="225"/>
    </location>
</feature>
<dbReference type="Proteomes" id="UP000011021">
    <property type="component" value="Unassembled WGS sequence"/>
</dbReference>
<feature type="compositionally biased region" description="Basic and acidic residues" evidence="1">
    <location>
        <begin position="183"/>
        <end position="203"/>
    </location>
</feature>
<feature type="compositionally biased region" description="Polar residues" evidence="1">
    <location>
        <begin position="519"/>
        <end position="529"/>
    </location>
</feature>
<evidence type="ECO:0000313" key="3">
    <source>
        <dbReference type="Proteomes" id="UP000011021"/>
    </source>
</evidence>
<proteinExistence type="predicted"/>
<evidence type="ECO:0000256" key="1">
    <source>
        <dbReference type="SAM" id="MobiDB-lite"/>
    </source>
</evidence>
<dbReference type="HOGENOM" id="CLU_252983_0_0_4"/>
<reference evidence="2 3" key="1">
    <citation type="submission" date="2010-12" db="EMBL/GenBank/DDBJ databases">
        <authorList>
            <person name="Muzny D."/>
            <person name="Qin X."/>
            <person name="Deng J."/>
            <person name="Jiang H."/>
            <person name="Liu Y."/>
            <person name="Qu J."/>
            <person name="Song X.-Z."/>
            <person name="Zhang L."/>
            <person name="Thornton R."/>
            <person name="Coyle M."/>
            <person name="Francisco L."/>
            <person name="Jackson L."/>
            <person name="Javaid M."/>
            <person name="Korchina V."/>
            <person name="Kovar C."/>
            <person name="Mata R."/>
            <person name="Mathew T."/>
            <person name="Ngo R."/>
            <person name="Nguyen L."/>
            <person name="Nguyen N."/>
            <person name="Okwuonu G."/>
            <person name="Ongeri F."/>
            <person name="Pham C."/>
            <person name="Simmons D."/>
            <person name="Wilczek-Boney K."/>
            <person name="Hale W."/>
            <person name="Jakkamsetti A."/>
            <person name="Pham P."/>
            <person name="Ruth R."/>
            <person name="San Lucas F."/>
            <person name="Warren J."/>
            <person name="Zhang J."/>
            <person name="Zhao Z."/>
            <person name="Zhou C."/>
            <person name="Zhu D."/>
            <person name="Lee S."/>
            <person name="Bess C."/>
            <person name="Blankenburg K."/>
            <person name="Forbes L."/>
            <person name="Fu Q."/>
            <person name="Gubbala S."/>
            <person name="Hirani K."/>
            <person name="Jayaseelan J.C."/>
            <person name="Lara F."/>
            <person name="Munidasa M."/>
            <person name="Palculict T."/>
            <person name="Patil S."/>
            <person name="Pu L.-L."/>
            <person name="Saada N."/>
            <person name="Tang L."/>
            <person name="Weissenberger G."/>
            <person name="Zhu Y."/>
            <person name="Hemphill L."/>
            <person name="Shang Y."/>
            <person name="Youmans B."/>
            <person name="Ayvaz T."/>
            <person name="Ross M."/>
            <person name="Santibanez J."/>
            <person name="Aqrawi P."/>
            <person name="Gross S."/>
            <person name="Joshi V."/>
            <person name="Fowler G."/>
            <person name="Nazareth L."/>
            <person name="Reid J."/>
            <person name="Worley K."/>
            <person name="Petrosino J."/>
            <person name="Highlander S."/>
            <person name="Gibbs R."/>
        </authorList>
    </citation>
    <scope>NUCLEOTIDE SEQUENCE [LARGE SCALE GENOMIC DNA]</scope>
    <source>
        <strain evidence="2 3">ATCC 51599</strain>
    </source>
</reference>
<sequence length="1422" mass="144465">MATQNRTTKPQPTQGSAAARQAAQAPAADAAKMAKQAADKAELDKMAQAKQAEAVKEVVAETTAEGSVATADAAAAAEGSLGAVSGEAAVAEAGAAGAAGTAAAISPLAIGAGVVGVVAVAAAAGGGSSGGSSSQPIAQNNNQQAAQNQGSQKPATPAAEQPAQDTKPAEGTNKPAEGAKPTEPAKEEEPAKQADSKPADQPKVDPTPVEDLTKPATAAGTAAEPKVAADGVTNLTKFADLFETAGANGGKAEYIKISRILSAENAKDAEARAVDSDNSRAYEVIDAGKPITLAEAQTMAAKLGGKLMSIDTAEEKAWLDKNLFGALGEYDGDKSLAEAAARGESDKAAQQKVLDGQLASNGAWLGKNATEGADAKANAVIRNGNNADGSGAMKLYEAAGTTLSKFVIEYEGYKSPLLLDGKPVVEGQIINKADAAKLAWNADLNKAGKITYQAVDSNDAATAKPVADAKEGTMALSESADVKHPMTTPANPSAQDKPAQGGTEVKPANDVPQADKTGQDTQNSDQQPAKQELPATAQGTAEAPQVAANGETKLANVATAFEKAAGEGKNVEFIKIVRVDTSEGEAGTRIFREVETTSKVTGKAPDAPAPVKTVSTTAYEVISTKEPITRAQAEEMAKVRGGKLLTIDSAEEAQFIGQKLFGSLGEYDSDESVAEAKGDTAKAAQQDVLNGQLAKNGAWLGKDSTAGAVANADAIIRNGNGTDLPKGYKAYDFSGEKLSRFVIEIENYKAPLTLEGKPVVDGTIINKADFDKLVWNGDHNMGGKITYVAVQSNEANAAKVEGAEEKTLTVSESATITHPSAPASNPAQNQQQGGAGTPEVQDNKAPTGGEGPKGDQKAGEGSNKAGDPPKGGEHGTDGGNHKADTPQNSTTGSDANKGNGNPGGQGAAAGGSTGGAGAQGGSKPQEGGSDSKAGGTTQDAGSQSQGQTPPSKPAGSDPQAGSPSGKPVAPGGQPSDAPSQPAGTPEAQTGGAVNQPAQPPVKAAPSYEANKSVNVAHDETNAKIGKEVFEGTNSANKPEAVKATGFAAGALKVDGNVITDGALIKAADFDKVTWDASKGEGGTFKFTPVQANGDALQGATEQTITINEAPAPVVNAEPKLGVYPTEAVKFDVAHDALKGALTKDSQTSPFAGTDAEKAPDAVKIVSVQGPDGENTHANIMTLGDGGSARNLTAGQFIDKADFSKVQWDASVDHGSGTYKVQFVPVTSDHQEIAGAQTQTFTVKEAAEQPNYSGTTFSAEAEHNGDATFGKAMFDGSDAAKAPMFIRITEISPSNAEAGDHRVLHLVGDHAQDLKVDDSHPENTVLSAAQFENLRWDASHNGGGSFKFTALDGDMKPIDSSVVHTVTVTEKDAPLAINPQSLFGASEGQGPLTISAKSLAAYTPAEPSSNLLDDLHNQINPLI</sequence>
<organism evidence="2 3">
    <name type="scientific">Lautropia mirabilis ATCC 51599</name>
    <dbReference type="NCBI Taxonomy" id="887898"/>
    <lineage>
        <taxon>Bacteria</taxon>
        <taxon>Pseudomonadati</taxon>
        <taxon>Pseudomonadota</taxon>
        <taxon>Betaproteobacteria</taxon>
        <taxon>Burkholderiales</taxon>
        <taxon>Burkholderiaceae</taxon>
        <taxon>Lautropia</taxon>
    </lineage>
</organism>
<feature type="compositionally biased region" description="Polar residues" evidence="1">
    <location>
        <begin position="934"/>
        <end position="949"/>
    </location>
</feature>
<feature type="compositionally biased region" description="Polar residues" evidence="1">
    <location>
        <begin position="1"/>
        <end position="16"/>
    </location>
</feature>
<feature type="compositionally biased region" description="Polar residues" evidence="1">
    <location>
        <begin position="885"/>
        <end position="894"/>
    </location>
</feature>
<feature type="compositionally biased region" description="Gly residues" evidence="1">
    <location>
        <begin position="900"/>
        <end position="920"/>
    </location>
</feature>
<feature type="region of interest" description="Disordered" evidence="1">
    <location>
        <begin position="817"/>
        <end position="1003"/>
    </location>
</feature>
<dbReference type="EMBL" id="AEQP01000014">
    <property type="protein sequence ID" value="EFV94611.1"/>
    <property type="molecule type" value="Genomic_DNA"/>
</dbReference>
<feature type="region of interest" description="Disordered" evidence="1">
    <location>
        <begin position="1"/>
        <end position="36"/>
    </location>
</feature>